<reference evidence="3 4" key="1">
    <citation type="submission" date="2017-12" db="EMBL/GenBank/DDBJ databases">
        <authorList>
            <person name="Hurst M.R.H."/>
        </authorList>
    </citation>
    <scope>NUCLEOTIDE SEQUENCE [LARGE SCALE GENOMIC DNA]</scope>
    <source>
        <strain evidence="3 4">SY-3-19</strain>
    </source>
</reference>
<dbReference type="RefSeq" id="WP_104831552.1">
    <property type="nucleotide sequence ID" value="NZ_PJCH01000015.1"/>
</dbReference>
<dbReference type="EMBL" id="PJCH01000015">
    <property type="protein sequence ID" value="PQA86340.1"/>
    <property type="molecule type" value="Genomic_DNA"/>
</dbReference>
<comment type="caution">
    <text evidence="3">The sequence shown here is derived from an EMBL/GenBank/DDBJ whole genome shotgun (WGS) entry which is preliminary data.</text>
</comment>
<keyword evidence="4" id="KW-1185">Reference proteome</keyword>
<keyword evidence="2" id="KW-0732">Signal</keyword>
<organism evidence="3 4">
    <name type="scientific">Hyphococcus luteus</name>
    <dbReference type="NCBI Taxonomy" id="2058213"/>
    <lineage>
        <taxon>Bacteria</taxon>
        <taxon>Pseudomonadati</taxon>
        <taxon>Pseudomonadota</taxon>
        <taxon>Alphaproteobacteria</taxon>
        <taxon>Parvularculales</taxon>
        <taxon>Parvularculaceae</taxon>
        <taxon>Hyphococcus</taxon>
    </lineage>
</organism>
<sequence length="181" mass="19291">MKNTLTVSTLAILAFLAAPALAALDQSDMDPAAKIAGETMDHGDHCGMPTGEGVINALDVKKSKIDLTHEPIESIGWPEMKMQFSILKPVDLSAFAVGERVHFMLKAEKDKSYSIAMMCSLDADEGTHEACMAKMHDVAMKSASEEGVACPMGEMDGMKGMDHGDMGKSGDAAKSDHKGHH</sequence>
<dbReference type="Proteomes" id="UP000239504">
    <property type="component" value="Unassembled WGS sequence"/>
</dbReference>
<evidence type="ECO:0000313" key="3">
    <source>
        <dbReference type="EMBL" id="PQA86340.1"/>
    </source>
</evidence>
<feature type="region of interest" description="Disordered" evidence="1">
    <location>
        <begin position="157"/>
        <end position="181"/>
    </location>
</feature>
<dbReference type="InterPro" id="IPR042230">
    <property type="entry name" value="CusF_sf"/>
</dbReference>
<dbReference type="OrthoDB" id="5771277at2"/>
<protein>
    <submittedName>
        <fullName evidence="3">Copper resistance protein</fullName>
    </submittedName>
</protein>
<gene>
    <name evidence="3" type="ORF">CW354_18545</name>
</gene>
<dbReference type="Gene3D" id="2.40.50.320">
    <property type="entry name" value="Copper binding periplasmic protein CusF"/>
    <property type="match status" value="1"/>
</dbReference>
<name>A0A2S7K1F3_9PROT</name>
<accession>A0A2S7K1F3</accession>
<dbReference type="AlphaFoldDB" id="A0A2S7K1F3"/>
<dbReference type="Pfam" id="PF11604">
    <property type="entry name" value="CusF_Ec"/>
    <property type="match status" value="1"/>
</dbReference>
<feature type="signal peptide" evidence="2">
    <location>
        <begin position="1"/>
        <end position="22"/>
    </location>
</feature>
<evidence type="ECO:0000313" key="4">
    <source>
        <dbReference type="Proteomes" id="UP000239504"/>
    </source>
</evidence>
<dbReference type="InterPro" id="IPR021647">
    <property type="entry name" value="CusF_Ec"/>
</dbReference>
<evidence type="ECO:0000256" key="1">
    <source>
        <dbReference type="SAM" id="MobiDB-lite"/>
    </source>
</evidence>
<proteinExistence type="predicted"/>
<feature type="chain" id="PRO_5015546797" evidence="2">
    <location>
        <begin position="23"/>
        <end position="181"/>
    </location>
</feature>
<evidence type="ECO:0000256" key="2">
    <source>
        <dbReference type="SAM" id="SignalP"/>
    </source>
</evidence>